<dbReference type="AlphaFoldDB" id="A0A859FGT1"/>
<dbReference type="SUPFAM" id="SSF56112">
    <property type="entry name" value="Protein kinase-like (PK-like)"/>
    <property type="match status" value="1"/>
</dbReference>
<sequence length="324" mass="37722">MNVREALEEYYEVYPTKWEEFGNVVKVSEGEEAYACKVIRSESSFLIRRLERFYYPNMLRQIPTKFGEPFVETDDECLQVTRWIDPTPSRYAYEKEEAMLVSLADLHHRSKVLEFGSKEWLTARYAKWEENREWFGEVVRELEEVIYYSPFQLNVLMQAPFIEQLMHHAIEELNAVLDQEDTISTCIVHGAPTYEHFILSGDGSGYWIALSSSYFGAAPLDLAVLCREIALHDPYSEHSLAPIVGAYSRINEFMPAEWRLFIAELLYPIPLIRIMTNYVKEAETIAAVKWERALAAQKRLMMLAELISAEQSEMRNKTEAEREG</sequence>
<dbReference type="KEGG" id="psua:FLK61_34970"/>
<evidence type="ECO:0000313" key="2">
    <source>
        <dbReference type="Proteomes" id="UP000318138"/>
    </source>
</evidence>
<dbReference type="PANTHER" id="PTHR39179:SF3">
    <property type="entry name" value="COTS-RELATED PROTEIN"/>
    <property type="match status" value="1"/>
</dbReference>
<keyword evidence="2" id="KW-1185">Reference proteome</keyword>
<protein>
    <recommendedName>
        <fullName evidence="3">Aminoglycoside phosphotransferase domain-containing protein</fullName>
    </recommendedName>
</protein>
<dbReference type="Gene3D" id="3.90.1200.10">
    <property type="match status" value="1"/>
</dbReference>
<evidence type="ECO:0000313" key="1">
    <source>
        <dbReference type="EMBL" id="QKS71872.1"/>
    </source>
</evidence>
<dbReference type="GO" id="GO:0042601">
    <property type="term" value="C:endospore-forming forespore"/>
    <property type="evidence" value="ECO:0007669"/>
    <property type="project" value="TreeGrafter"/>
</dbReference>
<dbReference type="Proteomes" id="UP000318138">
    <property type="component" value="Chromosome"/>
</dbReference>
<dbReference type="Gene3D" id="3.30.200.20">
    <property type="entry name" value="Phosphorylase Kinase, domain 1"/>
    <property type="match status" value="1"/>
</dbReference>
<dbReference type="InterPro" id="IPR011009">
    <property type="entry name" value="Kinase-like_dom_sf"/>
</dbReference>
<dbReference type="EMBL" id="CP041372">
    <property type="protein sequence ID" value="QKS71872.1"/>
    <property type="molecule type" value="Genomic_DNA"/>
</dbReference>
<organism evidence="1 2">
    <name type="scientific">Paenalkalicoccus suaedae</name>
    <dbReference type="NCBI Taxonomy" id="2592382"/>
    <lineage>
        <taxon>Bacteria</taxon>
        <taxon>Bacillati</taxon>
        <taxon>Bacillota</taxon>
        <taxon>Bacilli</taxon>
        <taxon>Bacillales</taxon>
        <taxon>Bacillaceae</taxon>
        <taxon>Paenalkalicoccus</taxon>
    </lineage>
</organism>
<proteinExistence type="predicted"/>
<dbReference type="PANTHER" id="PTHR39179">
    <property type="entry name" value="SPORE COAT PROTEIN I"/>
    <property type="match status" value="1"/>
</dbReference>
<name>A0A859FGT1_9BACI</name>
<reference evidence="2" key="1">
    <citation type="submission" date="2019-07" db="EMBL/GenBank/DDBJ databases">
        <title>Bacillus alkalisoli sp. nov. isolated from saline soil.</title>
        <authorList>
            <person name="Sun J.-Q."/>
            <person name="Xu L."/>
        </authorList>
    </citation>
    <scope>NUCLEOTIDE SEQUENCE [LARGE SCALE GENOMIC DNA]</scope>
    <source>
        <strain evidence="2">M4U3P1</strain>
    </source>
</reference>
<evidence type="ECO:0008006" key="3">
    <source>
        <dbReference type="Google" id="ProtNLM"/>
    </source>
</evidence>
<accession>A0A859FGT1</accession>
<gene>
    <name evidence="1" type="ORF">FLK61_34970</name>
</gene>
<dbReference type="InterPro" id="IPR047175">
    <property type="entry name" value="CotS-like"/>
</dbReference>